<evidence type="ECO:0000313" key="3">
    <source>
        <dbReference type="Proteomes" id="UP001596116"/>
    </source>
</evidence>
<keyword evidence="1" id="KW-1133">Transmembrane helix</keyword>
<dbReference type="EMBL" id="JBHPON010000002">
    <property type="protein sequence ID" value="MFC6036519.1"/>
    <property type="molecule type" value="Genomic_DNA"/>
</dbReference>
<protein>
    <submittedName>
        <fullName evidence="2">Uncharacterized protein</fullName>
    </submittedName>
</protein>
<proteinExistence type="predicted"/>
<organism evidence="2 3">
    <name type="scientific">Hyphococcus aureus</name>
    <dbReference type="NCBI Taxonomy" id="2666033"/>
    <lineage>
        <taxon>Bacteria</taxon>
        <taxon>Pseudomonadati</taxon>
        <taxon>Pseudomonadota</taxon>
        <taxon>Alphaproteobacteria</taxon>
        <taxon>Parvularculales</taxon>
        <taxon>Parvularculaceae</taxon>
        <taxon>Hyphococcus</taxon>
    </lineage>
</organism>
<name>A0ABW1KX12_9PROT</name>
<gene>
    <name evidence="2" type="ORF">ACFMB1_13260</name>
</gene>
<reference evidence="2 3" key="1">
    <citation type="submission" date="2024-09" db="EMBL/GenBank/DDBJ databases">
        <authorList>
            <person name="Zhang Z.-H."/>
        </authorList>
    </citation>
    <scope>NUCLEOTIDE SEQUENCE [LARGE SCALE GENOMIC DNA]</scope>
    <source>
        <strain evidence="2 3">HHTR114</strain>
    </source>
</reference>
<comment type="caution">
    <text evidence="2">The sequence shown here is derived from an EMBL/GenBank/DDBJ whole genome shotgun (WGS) entry which is preliminary data.</text>
</comment>
<keyword evidence="3" id="KW-1185">Reference proteome</keyword>
<sequence length="107" mass="11538">MGGEAMFGVRILSALTAYAVVLLEVYSGVIKGPLWWVLPGALVLALLTAVSLVDPANRDLAPKPTSVFGTLMQWIVILGMALAVAWFSNYFGRELVPELVKNPLPQL</sequence>
<accession>A0ABW1KX12</accession>
<keyword evidence="1" id="KW-0812">Transmembrane</keyword>
<evidence type="ECO:0000256" key="1">
    <source>
        <dbReference type="SAM" id="Phobius"/>
    </source>
</evidence>
<dbReference type="RefSeq" id="WP_379923953.1">
    <property type="nucleotide sequence ID" value="NZ_JBHPON010000002.1"/>
</dbReference>
<feature type="transmembrane region" description="Helical" evidence="1">
    <location>
        <begin position="7"/>
        <end position="27"/>
    </location>
</feature>
<keyword evidence="1" id="KW-0472">Membrane</keyword>
<feature type="transmembrane region" description="Helical" evidence="1">
    <location>
        <begin position="33"/>
        <end position="53"/>
    </location>
</feature>
<feature type="transmembrane region" description="Helical" evidence="1">
    <location>
        <begin position="65"/>
        <end position="87"/>
    </location>
</feature>
<evidence type="ECO:0000313" key="2">
    <source>
        <dbReference type="EMBL" id="MFC6036519.1"/>
    </source>
</evidence>
<dbReference type="Proteomes" id="UP001596116">
    <property type="component" value="Unassembled WGS sequence"/>
</dbReference>